<evidence type="ECO:0000313" key="6">
    <source>
        <dbReference type="Proteomes" id="UP000809587"/>
    </source>
</evidence>
<protein>
    <submittedName>
        <fullName evidence="5">TraM recognition domain-containing protein</fullName>
    </submittedName>
</protein>
<gene>
    <name evidence="5" type="ORF">JQN84_16310</name>
</gene>
<dbReference type="SUPFAM" id="SSF52540">
    <property type="entry name" value="P-loop containing nucleoside triphosphate hydrolases"/>
    <property type="match status" value="1"/>
</dbReference>
<sequence>MGRLASAYGQAVAAHRQARQRWTAARALLERLAGQPVPERTADLVARLARLADALAVPPPGGTGDGPAAVRIGEASTADGRFPLLLPLGAGRHLAVDGDARDPRVAVLLRVLVLRLLTTAAPGSVRVVGIDPAAWGATFIPLRPLRDAGVLGTVATTEAEIGALLDAAEAHARAGEAELLLVVAASAPGPRELARLAALTHAGPTAGVCVLFAGRAVTAPGQAPPVLGGTTEVRLDERYARVGDPPGYPFSADRTGLPVPVLLDGDPPAAAVQALADRLGEQLRRDTALHLADLLPEHRWTGSARGGLSTVVGRSGRTPVSLAFDDATPHWLVGGRTGAGKTVFLLDVLYGLAARYSPAQLHLWLLDFKEGVSFTEFVPTDRDPSFLPHARAVGVESDREYGLAVLRELRRELGRRAGLFKRHGVTKLADLPDTEPVPRTVAVIDEFHVLFAGNDRLAREAVDLLEELARKGRSYGVHLVLASQSTSGVEALYGRAESLFGQFALRVALPGGEAVLGPRATVAGPTRIGTALVNTAAGAAGADTLLRFPDAHADARQLARLRYELWDARPDDVGPPEVFRGYATAHLEDEPTPPVPAGRRPAVLVGRTVDVAGSTARFDLDASPGRHLAVVGTSVTGAHVLRAAALSLAGQHRPGEAEFVLAALVAPADELADDTAAGLKAAGHPVTQVDAAGLRARVAGLAAGPGERGRTYLVVFGVDAAHAVLAAADPDTYRTGHDDLRALLRAGPGHGVHLLGWWRGLPRLADDLGGSQNRDDVACLVALNVPADDLGLYLGVTDLAWNPRPDRALLVDRHAHRTALIVPFVRPGYRPEEER</sequence>
<dbReference type="PROSITE" id="PS50901">
    <property type="entry name" value="FTSK"/>
    <property type="match status" value="1"/>
</dbReference>
<dbReference type="RefSeq" id="WP_204959220.1">
    <property type="nucleotide sequence ID" value="NZ_JAFEUO010000004.1"/>
</dbReference>
<dbReference type="InterPro" id="IPR002543">
    <property type="entry name" value="FtsK_dom"/>
</dbReference>
<dbReference type="Proteomes" id="UP000809587">
    <property type="component" value="Unassembled WGS sequence"/>
</dbReference>
<evidence type="ECO:0000256" key="1">
    <source>
        <dbReference type="ARBA" id="ARBA00022741"/>
    </source>
</evidence>
<keyword evidence="1 3" id="KW-0547">Nucleotide-binding</keyword>
<dbReference type="InterPro" id="IPR027417">
    <property type="entry name" value="P-loop_NTPase"/>
</dbReference>
<comment type="caution">
    <text evidence="5">The sequence shown here is derived from an EMBL/GenBank/DDBJ whole genome shotgun (WGS) entry which is preliminary data.</text>
</comment>
<dbReference type="Gene3D" id="3.40.50.300">
    <property type="entry name" value="P-loop containing nucleotide triphosphate hydrolases"/>
    <property type="match status" value="3"/>
</dbReference>
<evidence type="ECO:0000259" key="4">
    <source>
        <dbReference type="PROSITE" id="PS50901"/>
    </source>
</evidence>
<proteinExistence type="predicted"/>
<feature type="binding site" evidence="3">
    <location>
        <begin position="335"/>
        <end position="342"/>
    </location>
    <ligand>
        <name>ATP</name>
        <dbReference type="ChEBI" id="CHEBI:30616"/>
    </ligand>
</feature>
<evidence type="ECO:0000256" key="2">
    <source>
        <dbReference type="ARBA" id="ARBA00022840"/>
    </source>
</evidence>
<organism evidence="5 6">
    <name type="scientific">Micromonospora humidisoli</name>
    <dbReference type="NCBI Taxonomy" id="2807622"/>
    <lineage>
        <taxon>Bacteria</taxon>
        <taxon>Bacillati</taxon>
        <taxon>Actinomycetota</taxon>
        <taxon>Actinomycetes</taxon>
        <taxon>Micromonosporales</taxon>
        <taxon>Micromonosporaceae</taxon>
        <taxon>Micromonospora</taxon>
    </lineage>
</organism>
<dbReference type="CDD" id="cd01127">
    <property type="entry name" value="TrwB_TraG_TraD_VirD4"/>
    <property type="match status" value="1"/>
</dbReference>
<accession>A0ABS2JC03</accession>
<evidence type="ECO:0000313" key="5">
    <source>
        <dbReference type="EMBL" id="MBM7084081.1"/>
    </source>
</evidence>
<evidence type="ECO:0000256" key="3">
    <source>
        <dbReference type="PROSITE-ProRule" id="PRU00289"/>
    </source>
</evidence>
<keyword evidence="2 3" id="KW-0067">ATP-binding</keyword>
<dbReference type="EMBL" id="JAFEUO010000004">
    <property type="protein sequence ID" value="MBM7084081.1"/>
    <property type="molecule type" value="Genomic_DNA"/>
</dbReference>
<dbReference type="PANTHER" id="PTHR22683">
    <property type="entry name" value="SPORULATION PROTEIN RELATED"/>
    <property type="match status" value="1"/>
</dbReference>
<reference evidence="5 6" key="1">
    <citation type="submission" date="2021-02" db="EMBL/GenBank/DDBJ databases">
        <authorList>
            <person name="Lee D.-H."/>
        </authorList>
    </citation>
    <scope>NUCLEOTIDE SEQUENCE [LARGE SCALE GENOMIC DNA]</scope>
    <source>
        <strain evidence="5 6">MMS20-R2-29</strain>
    </source>
</reference>
<dbReference type="Pfam" id="PF01580">
    <property type="entry name" value="FtsK_SpoIIIE"/>
    <property type="match status" value="1"/>
</dbReference>
<name>A0ABS2JC03_9ACTN</name>
<dbReference type="InterPro" id="IPR050206">
    <property type="entry name" value="FtsK/SpoIIIE/SftA"/>
</dbReference>
<dbReference type="PANTHER" id="PTHR22683:SF41">
    <property type="entry name" value="DNA TRANSLOCASE FTSK"/>
    <property type="match status" value="1"/>
</dbReference>
<keyword evidence="6" id="KW-1185">Reference proteome</keyword>
<feature type="domain" description="FtsK" evidence="4">
    <location>
        <begin position="317"/>
        <end position="518"/>
    </location>
</feature>